<dbReference type="PANTHER" id="PTHR22957:SF27">
    <property type="entry name" value="TBC1 DOMAIN FAMILY MEMBER 13"/>
    <property type="match status" value="1"/>
</dbReference>
<dbReference type="PROSITE" id="PS50086">
    <property type="entry name" value="TBC_RABGAP"/>
    <property type="match status" value="1"/>
</dbReference>
<dbReference type="SUPFAM" id="SSF47923">
    <property type="entry name" value="Ypt/Rab-GAP domain of gyp1p"/>
    <property type="match status" value="3"/>
</dbReference>
<dbReference type="EMBL" id="JAOAOG010000269">
    <property type="protein sequence ID" value="KAJ6234608.1"/>
    <property type="molecule type" value="Genomic_DNA"/>
</dbReference>
<dbReference type="InterPro" id="IPR035969">
    <property type="entry name" value="Rab-GAP_TBC_sf"/>
</dbReference>
<feature type="compositionally biased region" description="Basic and acidic residues" evidence="1">
    <location>
        <begin position="221"/>
        <end position="276"/>
    </location>
</feature>
<evidence type="ECO:0000313" key="4">
    <source>
        <dbReference type="Proteomes" id="UP001150062"/>
    </source>
</evidence>
<sequence length="527" mass="63444">MSKNLLKKRLNLFKLAVESETDLELIKAISFHGIPEKGNYRPIIWKLLLNYLPPERKDWKSDLRKNREFYWQFKKEVIKPDFLQVFQLMYYSESSYCFEEDEDIEKMKEEMCLNEFKKVKEDRKLMFEVYKDVGRTRTNMNFFRAHENNEGYEQEKEIFQKKKSLHRHSLLKKKKKKKEEEKEKKNRKKKSKSSINNEIRSNGNDEKNKKDTIKQKKKEMNKKNVNEHLDGKEKETQKEKNNLKKKEEKEMEKKEKESDTIEQEIEKETEQEKEQQTEQEQEQEKEEEQEQEKEKEKEKEQEKEQENGEKEKEKVISKEKDQKNKNKIPNRVLNLCELLYLYAKFNPGIGYVQGMNEILAPIYYIFATDESEQKKHVEPDSFFCFNNIMSEISNFFCMGIDNTSEGINASMTKIDLTLKKIDYGLWKYLRKLQILPHYYCFRWVSLLFSQEFTMPDLVRLWDTLLSDPNRFEFVTYISVAMVICVKDQIMDSEYSATLSLLQNYPKLISIDEILLKAVDISTKLRKN</sequence>
<evidence type="ECO:0000256" key="1">
    <source>
        <dbReference type="SAM" id="MobiDB-lite"/>
    </source>
</evidence>
<keyword evidence="4" id="KW-1185">Reference proteome</keyword>
<protein>
    <submittedName>
        <fullName evidence="3">Tbc1 domain family member 13-like</fullName>
    </submittedName>
</protein>
<reference evidence="3" key="1">
    <citation type="submission" date="2022-08" db="EMBL/GenBank/DDBJ databases">
        <title>Novel sulfate-reducing endosymbionts in the free-living metamonad Anaeramoeba.</title>
        <authorList>
            <person name="Jerlstrom-Hultqvist J."/>
            <person name="Cepicka I."/>
            <person name="Gallot-Lavallee L."/>
            <person name="Salas-Leiva D."/>
            <person name="Curtis B.A."/>
            <person name="Zahonova K."/>
            <person name="Pipaliya S."/>
            <person name="Dacks J."/>
            <person name="Roger A.J."/>
        </authorList>
    </citation>
    <scope>NUCLEOTIDE SEQUENCE</scope>
    <source>
        <strain evidence="3">Schooner1</strain>
    </source>
</reference>
<gene>
    <name evidence="3" type="ORF">M0813_29200</name>
</gene>
<feature type="domain" description="Rab-GAP TBC" evidence="2">
    <location>
        <begin position="35"/>
        <end position="468"/>
    </location>
</feature>
<dbReference type="Pfam" id="PF00566">
    <property type="entry name" value="RabGAP-TBC"/>
    <property type="match status" value="1"/>
</dbReference>
<dbReference type="PANTHER" id="PTHR22957">
    <property type="entry name" value="TBC1 DOMAIN FAMILY MEMBER GTPASE-ACTIVATING PROTEIN"/>
    <property type="match status" value="1"/>
</dbReference>
<accession>A0ABQ8XPR3</accession>
<dbReference type="Proteomes" id="UP001150062">
    <property type="component" value="Unassembled WGS sequence"/>
</dbReference>
<feature type="compositionally biased region" description="Acidic residues" evidence="1">
    <location>
        <begin position="277"/>
        <end position="291"/>
    </location>
</feature>
<dbReference type="InterPro" id="IPR000195">
    <property type="entry name" value="Rab-GAP-TBC_dom"/>
</dbReference>
<name>A0ABQ8XPR3_9EUKA</name>
<feature type="compositionally biased region" description="Basic and acidic residues" evidence="1">
    <location>
        <begin position="292"/>
        <end position="323"/>
    </location>
</feature>
<feature type="region of interest" description="Disordered" evidence="1">
    <location>
        <begin position="163"/>
        <end position="323"/>
    </location>
</feature>
<feature type="compositionally biased region" description="Basic and acidic residues" evidence="1">
    <location>
        <begin position="203"/>
        <end position="214"/>
    </location>
</feature>
<evidence type="ECO:0000259" key="2">
    <source>
        <dbReference type="PROSITE" id="PS50086"/>
    </source>
</evidence>
<dbReference type="Gene3D" id="1.10.8.270">
    <property type="entry name" value="putative rabgap domain of human tbc1 domain family member 14 like domains"/>
    <property type="match status" value="1"/>
</dbReference>
<dbReference type="SMART" id="SM00164">
    <property type="entry name" value="TBC"/>
    <property type="match status" value="1"/>
</dbReference>
<proteinExistence type="predicted"/>
<evidence type="ECO:0000313" key="3">
    <source>
        <dbReference type="EMBL" id="KAJ6234608.1"/>
    </source>
</evidence>
<feature type="compositionally biased region" description="Basic residues" evidence="1">
    <location>
        <begin position="163"/>
        <end position="177"/>
    </location>
</feature>
<dbReference type="Gene3D" id="1.10.472.80">
    <property type="entry name" value="Ypt/Rab-GAP domain of gyp1p, domain 3"/>
    <property type="match status" value="1"/>
</dbReference>
<comment type="caution">
    <text evidence="3">The sequence shown here is derived from an EMBL/GenBank/DDBJ whole genome shotgun (WGS) entry which is preliminary data.</text>
</comment>
<organism evidence="3 4">
    <name type="scientific">Anaeramoeba flamelloides</name>
    <dbReference type="NCBI Taxonomy" id="1746091"/>
    <lineage>
        <taxon>Eukaryota</taxon>
        <taxon>Metamonada</taxon>
        <taxon>Anaeramoebidae</taxon>
        <taxon>Anaeramoeba</taxon>
    </lineage>
</organism>